<accession>A0A8J4HAV3</accession>
<dbReference type="Pfam" id="PF04028">
    <property type="entry name" value="DUF374"/>
    <property type="match status" value="1"/>
</dbReference>
<protein>
    <submittedName>
        <fullName evidence="2">DUF374 domain-containing protein</fullName>
    </submittedName>
</protein>
<sequence>MLPPPAMAKRWIERPGIQKAVARLIRLYLVFALRTTRWRLVGAAEVAPYLAGAPVVAAFWHEFLPLMPALRWRSIAPMAVLISRHRDGRIIAEVLRGLGTDVVHGSTSRGGAAGLRRMLDRLAAGSQVVITPDGPRGPRRVAAPGVAQIAALSGAPVLPCAAAVRWRIALPTWDGMTLPLPFGRGVIVCGPVVRVARDAAETALPAIAAALDAVADEAERCIAR</sequence>
<comment type="caution">
    <text evidence="2">The sequence shown here is derived from an EMBL/GenBank/DDBJ whole genome shotgun (WGS) entry which is preliminary data.</text>
</comment>
<dbReference type="CDD" id="cd07983">
    <property type="entry name" value="LPLAT_DUF374-like"/>
    <property type="match status" value="1"/>
</dbReference>
<dbReference type="EMBL" id="DTQM01000186">
    <property type="protein sequence ID" value="HGC43464.1"/>
    <property type="molecule type" value="Genomic_DNA"/>
</dbReference>
<dbReference type="AlphaFoldDB" id="A0A8J4HAV3"/>
<feature type="domain" description="DUF374" evidence="1">
    <location>
        <begin position="76"/>
        <end position="139"/>
    </location>
</feature>
<proteinExistence type="predicted"/>
<gene>
    <name evidence="2" type="ORF">ENY07_09650</name>
</gene>
<dbReference type="InterPro" id="IPR007172">
    <property type="entry name" value="DUF374"/>
</dbReference>
<evidence type="ECO:0000313" key="2">
    <source>
        <dbReference type="EMBL" id="HGC43464.1"/>
    </source>
</evidence>
<evidence type="ECO:0000259" key="1">
    <source>
        <dbReference type="Pfam" id="PF04028"/>
    </source>
</evidence>
<reference evidence="2" key="1">
    <citation type="journal article" date="2020" name="mSystems">
        <title>Genome- and Community-Level Interaction Insights into Carbon Utilization and Element Cycling Functions of Hydrothermarchaeota in Hydrothermal Sediment.</title>
        <authorList>
            <person name="Zhou Z."/>
            <person name="Liu Y."/>
            <person name="Xu W."/>
            <person name="Pan J."/>
            <person name="Luo Z.H."/>
            <person name="Li M."/>
        </authorList>
    </citation>
    <scope>NUCLEOTIDE SEQUENCE</scope>
    <source>
        <strain evidence="2">SpSt-997</strain>
    </source>
</reference>
<name>A0A8J4HAV3_9PROT</name>
<organism evidence="2">
    <name type="scientific">Acidicaldus sp</name>
    <dbReference type="NCBI Taxonomy" id="1872105"/>
    <lineage>
        <taxon>Bacteria</taxon>
        <taxon>Pseudomonadati</taxon>
        <taxon>Pseudomonadota</taxon>
        <taxon>Alphaproteobacteria</taxon>
        <taxon>Acetobacterales</taxon>
        <taxon>Acetobacteraceae</taxon>
        <taxon>Acidicaldus</taxon>
    </lineage>
</organism>